<dbReference type="Gene3D" id="3.40.50.880">
    <property type="match status" value="1"/>
</dbReference>
<evidence type="ECO:0000256" key="3">
    <source>
        <dbReference type="ARBA" id="ARBA00022801"/>
    </source>
</evidence>
<proteinExistence type="inferred from homology"/>
<protein>
    <recommendedName>
        <fullName evidence="8">Cyanophycinase</fullName>
    </recommendedName>
</protein>
<evidence type="ECO:0000256" key="1">
    <source>
        <dbReference type="ARBA" id="ARBA00006534"/>
    </source>
</evidence>
<dbReference type="InterPro" id="IPR005320">
    <property type="entry name" value="Peptidase_S51"/>
</dbReference>
<dbReference type="Pfam" id="PF03575">
    <property type="entry name" value="Peptidase_S51"/>
    <property type="match status" value="1"/>
</dbReference>
<keyword evidence="7" id="KW-1185">Reference proteome</keyword>
<dbReference type="RefSeq" id="WP_129831970.1">
    <property type="nucleotide sequence ID" value="NZ_CP035704.1"/>
</dbReference>
<dbReference type="CDD" id="cd03145">
    <property type="entry name" value="GAT1_cyanophycinase"/>
    <property type="match status" value="1"/>
</dbReference>
<dbReference type="PANTHER" id="PTHR36175:SF1">
    <property type="entry name" value="CYANOPHYCINASE"/>
    <property type="match status" value="1"/>
</dbReference>
<dbReference type="KEGG" id="xbc:ELE36_04605"/>
<keyword evidence="5" id="KW-0732">Signal</keyword>
<dbReference type="SUPFAM" id="SSF52317">
    <property type="entry name" value="Class I glutamine amidotransferase-like"/>
    <property type="match status" value="1"/>
</dbReference>
<dbReference type="EMBL" id="CP035704">
    <property type="protein sequence ID" value="QBB69710.1"/>
    <property type="molecule type" value="Genomic_DNA"/>
</dbReference>
<sequence>MRLRCQSFIFSMLFAAVTFAFSVCAIAAVTAIAAAPIAAAPASEKTKPHNYRDKNFDYFVSGDPAAPRAAHTEFGLALMGGGGAVDTAYHFIATHAGGGHIVILRAVSDDSFDPTDGDIDDSFLHTWGPVTSAQTIVFHNREAAFDPRVLAALQGADGIFLAGGDQGNYLRYWKGTPVQTALNKHVAANRPIGGSSAGLAILGRYSYTCLDGNSVESKDALADPYNASMTLESDFLHYRGMENVMTDTHFSARHRLGRLITFVARFHADQPGAKTFGLGIDEKTAVLVGADGIGRIAAGSVGSAWLVLPQQPATTLAKGEPLSIKDVRIVRLDGASSIDLKTRAVQHAAAEATISILHGKPTADSIASPILQRDAVPSGES</sequence>
<feature type="signal peptide" evidence="5">
    <location>
        <begin position="1"/>
        <end position="27"/>
    </location>
</feature>
<dbReference type="OrthoDB" id="9799980at2"/>
<dbReference type="Proteomes" id="UP000291562">
    <property type="component" value="Chromosome"/>
</dbReference>
<evidence type="ECO:0000313" key="6">
    <source>
        <dbReference type="EMBL" id="QBB69710.1"/>
    </source>
</evidence>
<dbReference type="AlphaFoldDB" id="A0A411HH15"/>
<dbReference type="GO" id="GO:0006508">
    <property type="term" value="P:proteolysis"/>
    <property type="evidence" value="ECO:0007669"/>
    <property type="project" value="UniProtKB-KW"/>
</dbReference>
<keyword evidence="3" id="KW-0378">Hydrolase</keyword>
<evidence type="ECO:0008006" key="8">
    <source>
        <dbReference type="Google" id="ProtNLM"/>
    </source>
</evidence>
<comment type="similarity">
    <text evidence="1">Belongs to the peptidase S51 family.</text>
</comment>
<keyword evidence="2" id="KW-0645">Protease</keyword>
<name>A0A411HH15_9GAMM</name>
<evidence type="ECO:0000256" key="5">
    <source>
        <dbReference type="SAM" id="SignalP"/>
    </source>
</evidence>
<dbReference type="InterPro" id="IPR029062">
    <property type="entry name" value="Class_I_gatase-like"/>
</dbReference>
<keyword evidence="4" id="KW-0720">Serine protease</keyword>
<gene>
    <name evidence="6" type="ORF">ELE36_04605</name>
</gene>
<accession>A0A411HH15</accession>
<organism evidence="6 7">
    <name type="scientific">Pseudolysobacter antarcticus</name>
    <dbReference type="NCBI Taxonomy" id="2511995"/>
    <lineage>
        <taxon>Bacteria</taxon>
        <taxon>Pseudomonadati</taxon>
        <taxon>Pseudomonadota</taxon>
        <taxon>Gammaproteobacteria</taxon>
        <taxon>Lysobacterales</taxon>
        <taxon>Rhodanobacteraceae</taxon>
        <taxon>Pseudolysobacter</taxon>
    </lineage>
</organism>
<evidence type="ECO:0000256" key="2">
    <source>
        <dbReference type="ARBA" id="ARBA00022670"/>
    </source>
</evidence>
<evidence type="ECO:0000256" key="4">
    <source>
        <dbReference type="ARBA" id="ARBA00022825"/>
    </source>
</evidence>
<feature type="chain" id="PRO_5019024558" description="Cyanophycinase" evidence="5">
    <location>
        <begin position="28"/>
        <end position="381"/>
    </location>
</feature>
<dbReference type="PANTHER" id="PTHR36175">
    <property type="entry name" value="CYANOPHYCINASE"/>
    <property type="match status" value="1"/>
</dbReference>
<reference evidence="6 7" key="1">
    <citation type="submission" date="2019-01" db="EMBL/GenBank/DDBJ databases">
        <title>Pseudolysobacter antarctica gen. nov., sp. nov., isolated from Fildes Peninsula, Antarctica.</title>
        <authorList>
            <person name="Wei Z."/>
            <person name="Peng F."/>
        </authorList>
    </citation>
    <scope>NUCLEOTIDE SEQUENCE [LARGE SCALE GENOMIC DNA]</scope>
    <source>
        <strain evidence="6 7">AQ6-296</strain>
    </source>
</reference>
<dbReference type="GO" id="GO:0008236">
    <property type="term" value="F:serine-type peptidase activity"/>
    <property type="evidence" value="ECO:0007669"/>
    <property type="project" value="UniProtKB-KW"/>
</dbReference>
<evidence type="ECO:0000313" key="7">
    <source>
        <dbReference type="Proteomes" id="UP000291562"/>
    </source>
</evidence>